<keyword evidence="2" id="KW-1185">Reference proteome</keyword>
<gene>
    <name evidence="1" type="ORF">AVEN_31468_1</name>
</gene>
<name>A0A4Y2W112_ARAVE</name>
<evidence type="ECO:0000313" key="1">
    <source>
        <dbReference type="EMBL" id="GBO30236.1"/>
    </source>
</evidence>
<protein>
    <submittedName>
        <fullName evidence="1">Uncharacterized protein</fullName>
    </submittedName>
</protein>
<dbReference type="EMBL" id="BGPR01053425">
    <property type="protein sequence ID" value="GBO30236.1"/>
    <property type="molecule type" value="Genomic_DNA"/>
</dbReference>
<proteinExistence type="predicted"/>
<reference evidence="1 2" key="1">
    <citation type="journal article" date="2019" name="Sci. Rep.">
        <title>Orb-weaving spider Araneus ventricosus genome elucidates the spidroin gene catalogue.</title>
        <authorList>
            <person name="Kono N."/>
            <person name="Nakamura H."/>
            <person name="Ohtoshi R."/>
            <person name="Moran D.A.P."/>
            <person name="Shinohara A."/>
            <person name="Yoshida Y."/>
            <person name="Fujiwara M."/>
            <person name="Mori M."/>
            <person name="Tomita M."/>
            <person name="Arakawa K."/>
        </authorList>
    </citation>
    <scope>NUCLEOTIDE SEQUENCE [LARGE SCALE GENOMIC DNA]</scope>
</reference>
<comment type="caution">
    <text evidence="1">The sequence shown here is derived from an EMBL/GenBank/DDBJ whole genome shotgun (WGS) entry which is preliminary data.</text>
</comment>
<dbReference type="Proteomes" id="UP000499080">
    <property type="component" value="Unassembled WGS sequence"/>
</dbReference>
<organism evidence="1 2">
    <name type="scientific">Araneus ventricosus</name>
    <name type="common">Orbweaver spider</name>
    <name type="synonym">Epeira ventricosa</name>
    <dbReference type="NCBI Taxonomy" id="182803"/>
    <lineage>
        <taxon>Eukaryota</taxon>
        <taxon>Metazoa</taxon>
        <taxon>Ecdysozoa</taxon>
        <taxon>Arthropoda</taxon>
        <taxon>Chelicerata</taxon>
        <taxon>Arachnida</taxon>
        <taxon>Araneae</taxon>
        <taxon>Araneomorphae</taxon>
        <taxon>Entelegynae</taxon>
        <taxon>Araneoidea</taxon>
        <taxon>Araneidae</taxon>
        <taxon>Araneus</taxon>
    </lineage>
</organism>
<evidence type="ECO:0000313" key="2">
    <source>
        <dbReference type="Proteomes" id="UP000499080"/>
    </source>
</evidence>
<accession>A0A4Y2W112</accession>
<dbReference type="AlphaFoldDB" id="A0A4Y2W112"/>
<sequence>MECLTVNSIRHIIGLQWNLKVKDILPDSTAQEGYNPFDVPEKTISSALCRIKGMEDSIFHLELTSQLNMLSKGHRRGSYQLIYAFAVVKDRAFLVKETDKLKFLDLLKLDRLDSVEEVSFHCMVLVGPPAADSTSADPDLADNNEGLPAEGQVCACLEVVRHPDCKFDGEIPEFTVDKAKELITKESTNSVLKVLAMEYLIKSIKAENVSSILKFAIDQDLKVLQEQCSEFLCGCTIRRNNLSYSSLSDSDSDESESIDIYPNNYLDDVAHVIFMN</sequence>